<evidence type="ECO:0000313" key="1">
    <source>
        <dbReference type="EMBL" id="MBB5107326.1"/>
    </source>
</evidence>
<dbReference type="OrthoDB" id="5146690at2"/>
<accession>A0A7W8AZ32</accession>
<protein>
    <recommendedName>
        <fullName evidence="3">DNA-binding protein</fullName>
    </recommendedName>
</protein>
<dbReference type="EMBL" id="JACHJD010000013">
    <property type="protein sequence ID" value="MBB5107326.1"/>
    <property type="molecule type" value="Genomic_DNA"/>
</dbReference>
<keyword evidence="2" id="KW-1185">Reference proteome</keyword>
<comment type="caution">
    <text evidence="1">The sequence shown here is derived from an EMBL/GenBank/DDBJ whole genome shotgun (WGS) entry which is preliminary data.</text>
</comment>
<organism evidence="1 2">
    <name type="scientific">Streptomyces spectabilis</name>
    <dbReference type="NCBI Taxonomy" id="68270"/>
    <lineage>
        <taxon>Bacteria</taxon>
        <taxon>Bacillati</taxon>
        <taxon>Actinomycetota</taxon>
        <taxon>Actinomycetes</taxon>
        <taxon>Kitasatosporales</taxon>
        <taxon>Streptomycetaceae</taxon>
        <taxon>Streptomyces</taxon>
    </lineage>
</organism>
<dbReference type="AlphaFoldDB" id="A0A7W8AZ32"/>
<gene>
    <name evidence="1" type="ORF">FHS40_006443</name>
</gene>
<sequence length="230" mass="24238">MKQYTVPCFTTLDPEAEAVLPSVALTTPQALAGEFLTRPQAASVLRLSPNTVGKLLASGFLPDLAAARVHALARAPQLGVTRGELPVLRTGPAGPPPHVDDERDFIGDAPHLTDEQFLEASRQWWRCEPDKVTAAGVLAVAVAGWVTGVLAVRGRGGTRHGGRDVRHSFEASVAGRVTALDDPESHRVLTGDPALAALTRTLLGARVQEARSGGPIAYLKAPPHPHGEMA</sequence>
<proteinExistence type="predicted"/>
<evidence type="ECO:0000313" key="2">
    <source>
        <dbReference type="Proteomes" id="UP000549009"/>
    </source>
</evidence>
<dbReference type="Proteomes" id="UP000549009">
    <property type="component" value="Unassembled WGS sequence"/>
</dbReference>
<name>A0A7W8AZ32_STRST</name>
<evidence type="ECO:0008006" key="3">
    <source>
        <dbReference type="Google" id="ProtNLM"/>
    </source>
</evidence>
<reference evidence="1 2" key="1">
    <citation type="submission" date="2020-08" db="EMBL/GenBank/DDBJ databases">
        <title>Genomic Encyclopedia of Type Strains, Phase III (KMG-III): the genomes of soil and plant-associated and newly described type strains.</title>
        <authorList>
            <person name="Whitman W."/>
        </authorList>
    </citation>
    <scope>NUCLEOTIDE SEQUENCE [LARGE SCALE GENOMIC DNA]</scope>
    <source>
        <strain evidence="1 2">CECT 3146</strain>
    </source>
</reference>
<dbReference type="RefSeq" id="WP_150508851.1">
    <property type="nucleotide sequence ID" value="NZ_BMSQ01000013.1"/>
</dbReference>